<sequence>MASGGSSPTKPFSPGLPASPTLKELLQFKMMFDTFETMGLKPKGSNAKELNEWVSNFNAEKLSEKEKKPSKMSLTLPSKETVPKLKTEEKPIQEKSTTVFSQPPKVRCFSGGDNKGDLQYDIWRYDVRMMLMDPSYSKQQKEFAIRRSLTGSAARLVMHQGMEKPIDQIMEVLDSVYGTIDNKEQLLAEFYSARQREDEDVTTWSNRLQDILGKGLGTGIVSHKEMNSMLHAMLWTGLRQELKDISGYKYDTIKDFNQLRVALRQLEKDHQPKKTKPNTAKAATTTIKENTHDYEELKGMVQQLTHQFTELRQQQQQQQEQPQEQLQRQPQQQYYRGNNFRGNRGNNRGRGRGGQCDTPEPSSIPKPKPTPRKRLAKEDRRTGTTQTDSKQESDEESEWDLRFITRTGMVSDSSITEENIRSNDDEDILVTSETEGDAQSSVGTIGIPDEVELVQEESASNSETVQKNRLMRETSQDNDTDDEPVQLRRSTRERRVPLRFRSGDFDMTKSAQRTPLSDWEKKVQYITSLSDRGYMEGLQSEAGKTILDILKSSSHTPT</sequence>
<comment type="caution">
    <text evidence="3">The sequence shown here is derived from an EMBL/GenBank/DDBJ whole genome shotgun (WGS) entry which is preliminary data.</text>
</comment>
<proteinExistence type="predicted"/>
<dbReference type="InterPro" id="IPR048270">
    <property type="entry name" value="PNMA_C"/>
</dbReference>
<evidence type="ECO:0000256" key="1">
    <source>
        <dbReference type="SAM" id="MobiDB-lite"/>
    </source>
</evidence>
<dbReference type="AlphaFoldDB" id="A0A8S3PXT6"/>
<dbReference type="InterPro" id="IPR026523">
    <property type="entry name" value="PNMA"/>
</dbReference>
<feature type="compositionally biased region" description="Polar residues" evidence="1">
    <location>
        <begin position="457"/>
        <end position="467"/>
    </location>
</feature>
<protein>
    <recommendedName>
        <fullName evidence="2">Paraneoplastic antigen Ma-like C-terminal domain-containing protein</fullName>
    </recommendedName>
</protein>
<dbReference type="EMBL" id="CAJPWZ010000261">
    <property type="protein sequence ID" value="CAG2188592.1"/>
    <property type="molecule type" value="Genomic_DNA"/>
</dbReference>
<dbReference type="PANTHER" id="PTHR23095">
    <property type="entry name" value="PARANEOPLASTIC ANTIGEN"/>
    <property type="match status" value="1"/>
</dbReference>
<name>A0A8S3PXT6_MYTED</name>
<dbReference type="PANTHER" id="PTHR23095:SF46">
    <property type="entry name" value="GAG PROTEIN"/>
    <property type="match status" value="1"/>
</dbReference>
<feature type="domain" description="Paraneoplastic antigen Ma-like C-terminal" evidence="2">
    <location>
        <begin position="114"/>
        <end position="229"/>
    </location>
</feature>
<feature type="compositionally biased region" description="Low complexity" evidence="1">
    <location>
        <begin position="277"/>
        <end position="286"/>
    </location>
</feature>
<dbReference type="Pfam" id="PF14893">
    <property type="entry name" value="PNMA"/>
    <property type="match status" value="1"/>
</dbReference>
<feature type="region of interest" description="Disordered" evidence="1">
    <location>
        <begin position="267"/>
        <end position="286"/>
    </location>
</feature>
<feature type="compositionally biased region" description="Polar residues" evidence="1">
    <location>
        <begin position="431"/>
        <end position="443"/>
    </location>
</feature>
<organism evidence="3 4">
    <name type="scientific">Mytilus edulis</name>
    <name type="common">Blue mussel</name>
    <dbReference type="NCBI Taxonomy" id="6550"/>
    <lineage>
        <taxon>Eukaryota</taxon>
        <taxon>Metazoa</taxon>
        <taxon>Spiralia</taxon>
        <taxon>Lophotrochozoa</taxon>
        <taxon>Mollusca</taxon>
        <taxon>Bivalvia</taxon>
        <taxon>Autobranchia</taxon>
        <taxon>Pteriomorphia</taxon>
        <taxon>Mytilida</taxon>
        <taxon>Mytiloidea</taxon>
        <taxon>Mytilidae</taxon>
        <taxon>Mytilinae</taxon>
        <taxon>Mytilus</taxon>
    </lineage>
</organism>
<feature type="region of interest" description="Disordered" evidence="1">
    <location>
        <begin position="310"/>
        <end position="516"/>
    </location>
</feature>
<evidence type="ECO:0000259" key="2">
    <source>
        <dbReference type="Pfam" id="PF14893"/>
    </source>
</evidence>
<keyword evidence="4" id="KW-1185">Reference proteome</keyword>
<accession>A0A8S3PXT6</accession>
<feature type="compositionally biased region" description="Polar residues" evidence="1">
    <location>
        <begin position="408"/>
        <end position="417"/>
    </location>
</feature>
<evidence type="ECO:0000313" key="3">
    <source>
        <dbReference type="EMBL" id="CAG2188592.1"/>
    </source>
</evidence>
<gene>
    <name evidence="3" type="ORF">MEDL_4003</name>
</gene>
<feature type="compositionally biased region" description="Low complexity" evidence="1">
    <location>
        <begin position="311"/>
        <end position="346"/>
    </location>
</feature>
<evidence type="ECO:0000313" key="4">
    <source>
        <dbReference type="Proteomes" id="UP000683360"/>
    </source>
</evidence>
<dbReference type="Proteomes" id="UP000683360">
    <property type="component" value="Unassembled WGS sequence"/>
</dbReference>
<dbReference type="OrthoDB" id="6107767at2759"/>
<feature type="compositionally biased region" description="Basic and acidic residues" evidence="1">
    <location>
        <begin position="493"/>
        <end position="507"/>
    </location>
</feature>
<reference evidence="3" key="1">
    <citation type="submission" date="2021-03" db="EMBL/GenBank/DDBJ databases">
        <authorList>
            <person name="Bekaert M."/>
        </authorList>
    </citation>
    <scope>NUCLEOTIDE SEQUENCE</scope>
</reference>